<reference evidence="2 3" key="1">
    <citation type="submission" date="2019-12" db="EMBL/GenBank/DDBJ databases">
        <title>Comparative genomics gives insights into the taxonomy of the Azoarcus-Aromatoleum group and reveals separate origins of nif in the plant-associated Azoarcus and non-plant-associated Aromatoleum sub-groups.</title>
        <authorList>
            <person name="Lafos M."/>
            <person name="Maluk M."/>
            <person name="Batista M."/>
            <person name="Junghare M."/>
            <person name="Carmona M."/>
            <person name="Faoro H."/>
            <person name="Cruz L.M."/>
            <person name="Battistoni F."/>
            <person name="De Souza E."/>
            <person name="Pedrosa F."/>
            <person name="Chen W.-M."/>
            <person name="Poole P.S."/>
            <person name="Dixon R.A."/>
            <person name="James E.K."/>
        </authorList>
    </citation>
    <scope>NUCLEOTIDE SEQUENCE [LARGE SCALE GENOMIC DNA]</scope>
    <source>
        <strain evidence="2 3">22Lin</strain>
    </source>
</reference>
<dbReference type="RefSeq" id="WP_169260551.1">
    <property type="nucleotide sequence ID" value="NZ_WTVQ01000017.1"/>
</dbReference>
<gene>
    <name evidence="2" type="ORF">GPA25_11600</name>
</gene>
<proteinExistence type="predicted"/>
<name>A0ABX1QD32_9RHOO</name>
<evidence type="ECO:0000313" key="3">
    <source>
        <dbReference type="Proteomes" id="UP000648984"/>
    </source>
</evidence>
<feature type="region of interest" description="Disordered" evidence="1">
    <location>
        <begin position="56"/>
        <end position="93"/>
    </location>
</feature>
<comment type="caution">
    <text evidence="2">The sequence shown here is derived from an EMBL/GenBank/DDBJ whole genome shotgun (WGS) entry which is preliminary data.</text>
</comment>
<dbReference type="SUPFAM" id="SSF140376">
    <property type="entry name" value="ChaB-like"/>
    <property type="match status" value="1"/>
</dbReference>
<dbReference type="Proteomes" id="UP000648984">
    <property type="component" value="Unassembled WGS sequence"/>
</dbReference>
<dbReference type="InterPro" id="IPR037205">
    <property type="entry name" value="ChaB_sf"/>
</dbReference>
<protein>
    <submittedName>
        <fullName evidence="2">Cation transport regulator ChaB</fullName>
    </submittedName>
</protein>
<dbReference type="Pfam" id="PF06150">
    <property type="entry name" value="ChaB"/>
    <property type="match status" value="1"/>
</dbReference>
<accession>A0ABX1QD32</accession>
<evidence type="ECO:0000313" key="2">
    <source>
        <dbReference type="EMBL" id="NMG75402.1"/>
    </source>
</evidence>
<keyword evidence="3" id="KW-1185">Reference proteome</keyword>
<dbReference type="Gene3D" id="1.10.1740.70">
    <property type="entry name" value="ChaB"/>
    <property type="match status" value="1"/>
</dbReference>
<feature type="region of interest" description="Disordered" evidence="1">
    <location>
        <begin position="1"/>
        <end position="20"/>
    </location>
</feature>
<organism evidence="2 3">
    <name type="scientific">Aromatoleum diolicum</name>
    <dbReference type="NCBI Taxonomy" id="75796"/>
    <lineage>
        <taxon>Bacteria</taxon>
        <taxon>Pseudomonadati</taxon>
        <taxon>Pseudomonadota</taxon>
        <taxon>Betaproteobacteria</taxon>
        <taxon>Rhodocyclales</taxon>
        <taxon>Rhodocyclaceae</taxon>
        <taxon>Aromatoleum</taxon>
    </lineage>
</organism>
<dbReference type="EMBL" id="WTVQ01000017">
    <property type="protein sequence ID" value="NMG75402.1"/>
    <property type="molecule type" value="Genomic_DNA"/>
</dbReference>
<dbReference type="InterPro" id="IPR009317">
    <property type="entry name" value="ChaB"/>
</dbReference>
<dbReference type="Gene3D" id="1.10.720.10">
    <property type="match status" value="1"/>
</dbReference>
<sequence length="129" mass="14499">MPKHGVNLPRTLQRSPAKAQRTYAEVLKNAEEQYGSGERVARTAYAALKHSFEKVGDHWESKKHPGPSDSRSQQTSADKRRGRGETFGGVDVEGHTRQELYARARALDIPRRSTMNKEELALAISKKQD</sequence>
<evidence type="ECO:0000256" key="1">
    <source>
        <dbReference type="SAM" id="MobiDB-lite"/>
    </source>
</evidence>